<organism evidence="11 12">
    <name type="scientific">Ignelater luminosus</name>
    <name type="common">Cucubano</name>
    <name type="synonym">Pyrophorus luminosus</name>
    <dbReference type="NCBI Taxonomy" id="2038154"/>
    <lineage>
        <taxon>Eukaryota</taxon>
        <taxon>Metazoa</taxon>
        <taxon>Ecdysozoa</taxon>
        <taxon>Arthropoda</taxon>
        <taxon>Hexapoda</taxon>
        <taxon>Insecta</taxon>
        <taxon>Pterygota</taxon>
        <taxon>Neoptera</taxon>
        <taxon>Endopterygota</taxon>
        <taxon>Coleoptera</taxon>
        <taxon>Polyphaga</taxon>
        <taxon>Elateriformia</taxon>
        <taxon>Elateroidea</taxon>
        <taxon>Elateridae</taxon>
        <taxon>Agrypninae</taxon>
        <taxon>Pyrophorini</taxon>
        <taxon>Ignelater</taxon>
    </lineage>
</organism>
<evidence type="ECO:0000256" key="6">
    <source>
        <dbReference type="ARBA" id="ARBA00023180"/>
    </source>
</evidence>
<gene>
    <name evidence="11" type="ORF">ILUMI_06961</name>
</gene>
<dbReference type="InterPro" id="IPR051487">
    <property type="entry name" value="Ser/Thr_Proteases_Immune/Dev"/>
</dbReference>
<dbReference type="PANTHER" id="PTHR24256">
    <property type="entry name" value="TRYPTASE-RELATED"/>
    <property type="match status" value="1"/>
</dbReference>
<evidence type="ECO:0000259" key="10">
    <source>
        <dbReference type="PROSITE" id="PS51888"/>
    </source>
</evidence>
<dbReference type="CDD" id="cd00190">
    <property type="entry name" value="Tryp_SPc"/>
    <property type="match status" value="1"/>
</dbReference>
<protein>
    <recommendedName>
        <fullName evidence="8">CLIP domain-containing serine protease</fullName>
        <ecNumber evidence="8">3.4.21.-</ecNumber>
    </recommendedName>
</protein>
<dbReference type="Gene3D" id="2.40.10.10">
    <property type="entry name" value="Trypsin-like serine proteases"/>
    <property type="match status" value="2"/>
</dbReference>
<evidence type="ECO:0000256" key="4">
    <source>
        <dbReference type="ARBA" id="ARBA00022825"/>
    </source>
</evidence>
<dbReference type="SMART" id="SM00020">
    <property type="entry name" value="Tryp_SPc"/>
    <property type="match status" value="1"/>
</dbReference>
<dbReference type="Proteomes" id="UP000801492">
    <property type="component" value="Unassembled WGS sequence"/>
</dbReference>
<keyword evidence="3 8" id="KW-0378">Hydrolase</keyword>
<keyword evidence="1 8" id="KW-0645">Protease</keyword>
<accession>A0A8K0DEG5</accession>
<evidence type="ECO:0000256" key="2">
    <source>
        <dbReference type="ARBA" id="ARBA00022729"/>
    </source>
</evidence>
<reference evidence="11" key="1">
    <citation type="submission" date="2019-08" db="EMBL/GenBank/DDBJ databases">
        <title>The genome of the North American firefly Photinus pyralis.</title>
        <authorList>
            <consortium name="Photinus pyralis genome working group"/>
            <person name="Fallon T.R."/>
            <person name="Sander Lower S.E."/>
            <person name="Weng J.-K."/>
        </authorList>
    </citation>
    <scope>NUCLEOTIDE SEQUENCE</scope>
    <source>
        <strain evidence="11">TRF0915ILg1</strain>
        <tissue evidence="11">Whole body</tissue>
    </source>
</reference>
<keyword evidence="4 8" id="KW-0720">Serine protease</keyword>
<dbReference type="InterPro" id="IPR043504">
    <property type="entry name" value="Peptidase_S1_PA_chymotrypsin"/>
</dbReference>
<comment type="caution">
    <text evidence="11">The sequence shown here is derived from an EMBL/GenBank/DDBJ whole genome shotgun (WGS) entry which is preliminary data.</text>
</comment>
<dbReference type="FunFam" id="2.40.10.10:FF:000028">
    <property type="entry name" value="Serine protease easter"/>
    <property type="match status" value="1"/>
</dbReference>
<dbReference type="EMBL" id="VTPC01002975">
    <property type="protein sequence ID" value="KAF2899215.1"/>
    <property type="molecule type" value="Genomic_DNA"/>
</dbReference>
<dbReference type="Gene3D" id="3.30.1640.30">
    <property type="match status" value="1"/>
</dbReference>
<keyword evidence="2 8" id="KW-0732">Signal</keyword>
<keyword evidence="5" id="KW-1015">Disulfide bond</keyword>
<feature type="domain" description="Clip" evidence="10">
    <location>
        <begin position="28"/>
        <end position="79"/>
    </location>
</feature>
<evidence type="ECO:0000259" key="9">
    <source>
        <dbReference type="PROSITE" id="PS50240"/>
    </source>
</evidence>
<evidence type="ECO:0000256" key="7">
    <source>
        <dbReference type="ARBA" id="ARBA00024195"/>
    </source>
</evidence>
<dbReference type="PROSITE" id="PS51888">
    <property type="entry name" value="CLIP"/>
    <property type="match status" value="1"/>
</dbReference>
<feature type="chain" id="PRO_5035487986" description="CLIP domain-containing serine protease" evidence="8">
    <location>
        <begin position="27"/>
        <end position="384"/>
    </location>
</feature>
<dbReference type="SUPFAM" id="SSF50494">
    <property type="entry name" value="Trypsin-like serine proteases"/>
    <property type="match status" value="1"/>
</dbReference>
<evidence type="ECO:0000256" key="3">
    <source>
        <dbReference type="ARBA" id="ARBA00022801"/>
    </source>
</evidence>
<dbReference type="InterPro" id="IPR001314">
    <property type="entry name" value="Peptidase_S1A"/>
</dbReference>
<proteinExistence type="inferred from homology"/>
<dbReference type="GO" id="GO:0004252">
    <property type="term" value="F:serine-type endopeptidase activity"/>
    <property type="evidence" value="ECO:0007669"/>
    <property type="project" value="UniProtKB-UniRule"/>
</dbReference>
<feature type="domain" description="Peptidase S1" evidence="9">
    <location>
        <begin position="111"/>
        <end position="383"/>
    </location>
</feature>
<comment type="similarity">
    <text evidence="7 8">Belongs to the peptidase S1 family. CLIP subfamily.</text>
</comment>
<evidence type="ECO:0000313" key="11">
    <source>
        <dbReference type="EMBL" id="KAF2899215.1"/>
    </source>
</evidence>
<name>A0A8K0DEG5_IGNLU</name>
<keyword evidence="6" id="KW-0325">Glycoprotein</keyword>
<dbReference type="Pfam" id="PF12032">
    <property type="entry name" value="CLIP"/>
    <property type="match status" value="1"/>
</dbReference>
<dbReference type="AlphaFoldDB" id="A0A8K0DEG5"/>
<keyword evidence="8" id="KW-0964">Secreted</keyword>
<keyword evidence="12" id="KW-1185">Reference proteome</keyword>
<dbReference type="OrthoDB" id="6380398at2759"/>
<dbReference type="Pfam" id="PF00089">
    <property type="entry name" value="Trypsin"/>
    <property type="match status" value="1"/>
</dbReference>
<evidence type="ECO:0000256" key="1">
    <source>
        <dbReference type="ARBA" id="ARBA00022670"/>
    </source>
</evidence>
<sequence length="384" mass="43696">MHFNTFAEMFLKLFFILSVLVIQIVTERCETPNNEVAECVSLYFCPVLINALATQHPLSIEFVRLSSCGGSRTNPLVCCGSTANFTLFADIIPHGNKVPYNIPSVIKPDKIYCGYQQADVYSRSGNNKVVKDEFPWLALLLYKDINRDKIQLGVLCSGTLITARYVLTGAHCIEKRFSSSYNVTGVRLGNINMENDTDCINASGINECDDQVQDFAIEKLIAYPNHSHSYVGEIKYDIGLIRLNSTVTYTDYIRPICLPFPEKRIAEVGESLFVTGFGRHVEYPYRTLKPFKRKVQSRLISYNECRHSYPKLLTEEHLCTVDVDESNEFACDRDMGGPLISLNKFQWQIEAIFSFTLSECGKPFPHGYTKVRDYLDWIQENIES</sequence>
<dbReference type="PROSITE" id="PS50240">
    <property type="entry name" value="TRYPSIN_DOM"/>
    <property type="match status" value="1"/>
</dbReference>
<feature type="signal peptide" evidence="8">
    <location>
        <begin position="1"/>
        <end position="26"/>
    </location>
</feature>
<dbReference type="InterPro" id="IPR001254">
    <property type="entry name" value="Trypsin_dom"/>
</dbReference>
<dbReference type="EC" id="3.4.21.-" evidence="8"/>
<evidence type="ECO:0000256" key="8">
    <source>
        <dbReference type="RuleBase" id="RU366078"/>
    </source>
</evidence>
<dbReference type="SMART" id="SM00680">
    <property type="entry name" value="CLIP"/>
    <property type="match status" value="1"/>
</dbReference>
<dbReference type="GO" id="GO:0006508">
    <property type="term" value="P:proteolysis"/>
    <property type="evidence" value="ECO:0007669"/>
    <property type="project" value="UniProtKB-KW"/>
</dbReference>
<evidence type="ECO:0000256" key="5">
    <source>
        <dbReference type="ARBA" id="ARBA00023157"/>
    </source>
</evidence>
<comment type="subcellular location">
    <subcellularLocation>
        <location evidence="8">Secreted</location>
    </subcellularLocation>
</comment>
<dbReference type="InterPro" id="IPR038565">
    <property type="entry name" value="CLIP_sf"/>
</dbReference>
<dbReference type="PRINTS" id="PR00722">
    <property type="entry name" value="CHYMOTRYPSIN"/>
</dbReference>
<dbReference type="InterPro" id="IPR022700">
    <property type="entry name" value="CLIP"/>
</dbReference>
<comment type="domain">
    <text evidence="8">The clip domain consists of 35-55 residues which are 'knitted' together usually by 3 conserved disulfide bonds forming a clip-like compact structure.</text>
</comment>
<dbReference type="InterPro" id="IPR009003">
    <property type="entry name" value="Peptidase_S1_PA"/>
</dbReference>
<evidence type="ECO:0000313" key="12">
    <source>
        <dbReference type="Proteomes" id="UP000801492"/>
    </source>
</evidence>
<dbReference type="GO" id="GO:0005576">
    <property type="term" value="C:extracellular region"/>
    <property type="evidence" value="ECO:0007669"/>
    <property type="project" value="UniProtKB-SubCell"/>
</dbReference>